<dbReference type="EMBL" id="CM047736">
    <property type="protein sequence ID" value="KAJ0054715.1"/>
    <property type="molecule type" value="Genomic_DNA"/>
</dbReference>
<dbReference type="Proteomes" id="UP001163603">
    <property type="component" value="Chromosome 1"/>
</dbReference>
<accession>A0ACC0ZN64</accession>
<evidence type="ECO:0000313" key="1">
    <source>
        <dbReference type="EMBL" id="KAJ0054715.1"/>
    </source>
</evidence>
<sequence length="587" mass="65746">MVTLESEHPVIFNKGTEIEVTSDEEGFRGAWYRATIVESPPKSASKKRKKALVEYRYLLADDGSSPLTEYIDPAYIRPLPPQERTEKELFEVNDVVDANYRDGWWTGTVRKVLDDGKLKVCFDNPPDVLDFEEKDLRFHWDWVNGNWVRPQKQQSTGSIFSPGIAVEVNLDKVENTRDVWIPAIIIKENEDGTFFVKYENKMTGDAAGMVKVNLDSNHIRPTPPPHVDRNYKLLEKVDTSCGSGWRVGVITKVLAGGRYNVFFEHANEDKEFSLSELRPHLEWTDGNWISKSKEILIASGNQEQVGHACTGANNAGVALKFEGSGSAKDNSEDKTPNFTNRRNNQMEQSSSCQEDATSYSFPPSKKKLKLSNPNGIIMRSRPYKKLTERNVSETSSFIKKIPNETEDTQSDLVSEKAESTGSRRLKKPVIADQPPAKIESPYLGKRIKTKQQKFGADFQTVDLVKRKGRPTKLQVKMPPAAATGEETNTGVATAEELNENDGKEKEVEMPVILGLKANKGVRGTQARNPGQNSKNGSLKLIRDQKKILNDSEGDNSMQPRVGGSSQRRKRGRPRKLVVPSRAPEDGI</sequence>
<keyword evidence="2" id="KW-1185">Reference proteome</keyword>
<comment type="caution">
    <text evidence="1">The sequence shown here is derived from an EMBL/GenBank/DDBJ whole genome shotgun (WGS) entry which is preliminary data.</text>
</comment>
<proteinExistence type="predicted"/>
<reference evidence="2" key="1">
    <citation type="journal article" date="2023" name="G3 (Bethesda)">
        <title>Genome assembly and association tests identify interacting loci associated with vigor, precocity, and sex in interspecific pistachio rootstocks.</title>
        <authorList>
            <person name="Palmer W."/>
            <person name="Jacygrad E."/>
            <person name="Sagayaradj S."/>
            <person name="Cavanaugh K."/>
            <person name="Han R."/>
            <person name="Bertier L."/>
            <person name="Beede B."/>
            <person name="Kafkas S."/>
            <person name="Golino D."/>
            <person name="Preece J."/>
            <person name="Michelmore R."/>
        </authorList>
    </citation>
    <scope>NUCLEOTIDE SEQUENCE [LARGE SCALE GENOMIC DNA]</scope>
</reference>
<name>A0ACC0ZN64_9ROSI</name>
<organism evidence="1 2">
    <name type="scientific">Pistacia integerrima</name>
    <dbReference type="NCBI Taxonomy" id="434235"/>
    <lineage>
        <taxon>Eukaryota</taxon>
        <taxon>Viridiplantae</taxon>
        <taxon>Streptophyta</taxon>
        <taxon>Embryophyta</taxon>
        <taxon>Tracheophyta</taxon>
        <taxon>Spermatophyta</taxon>
        <taxon>Magnoliopsida</taxon>
        <taxon>eudicotyledons</taxon>
        <taxon>Gunneridae</taxon>
        <taxon>Pentapetalae</taxon>
        <taxon>rosids</taxon>
        <taxon>malvids</taxon>
        <taxon>Sapindales</taxon>
        <taxon>Anacardiaceae</taxon>
        <taxon>Pistacia</taxon>
    </lineage>
</organism>
<evidence type="ECO:0000313" key="2">
    <source>
        <dbReference type="Proteomes" id="UP001163603"/>
    </source>
</evidence>
<protein>
    <submittedName>
        <fullName evidence="1">Uncharacterized protein</fullName>
    </submittedName>
</protein>
<gene>
    <name evidence="1" type="ORF">Pint_00823</name>
</gene>